<reference evidence="2 3" key="1">
    <citation type="submission" date="2016-03" db="EMBL/GenBank/DDBJ databases">
        <title>Whole genome sequencing of Grifola frondosa 9006-11.</title>
        <authorList>
            <person name="Min B."/>
            <person name="Park H."/>
            <person name="Kim J.-G."/>
            <person name="Cho H."/>
            <person name="Oh Y.-L."/>
            <person name="Kong W.-S."/>
            <person name="Choi I.-G."/>
        </authorList>
    </citation>
    <scope>NUCLEOTIDE SEQUENCE [LARGE SCALE GENOMIC DNA]</scope>
    <source>
        <strain evidence="2 3">9006-11</strain>
    </source>
</reference>
<protein>
    <submittedName>
        <fullName evidence="2">Uncharacterized protein</fullName>
    </submittedName>
</protein>
<feature type="transmembrane region" description="Helical" evidence="1">
    <location>
        <begin position="128"/>
        <end position="150"/>
    </location>
</feature>
<proteinExistence type="predicted"/>
<name>A0A1C7MN99_GRIFR</name>
<dbReference type="Proteomes" id="UP000092993">
    <property type="component" value="Unassembled WGS sequence"/>
</dbReference>
<evidence type="ECO:0000313" key="3">
    <source>
        <dbReference type="Proteomes" id="UP000092993"/>
    </source>
</evidence>
<evidence type="ECO:0000256" key="1">
    <source>
        <dbReference type="SAM" id="Phobius"/>
    </source>
</evidence>
<dbReference type="AlphaFoldDB" id="A0A1C7MN99"/>
<dbReference type="OrthoDB" id="3349377at2759"/>
<gene>
    <name evidence="2" type="ORF">A0H81_02261</name>
</gene>
<accession>A0A1C7MN99</accession>
<organism evidence="2 3">
    <name type="scientific">Grifola frondosa</name>
    <name type="common">Maitake</name>
    <name type="synonym">Polyporus frondosus</name>
    <dbReference type="NCBI Taxonomy" id="5627"/>
    <lineage>
        <taxon>Eukaryota</taxon>
        <taxon>Fungi</taxon>
        <taxon>Dikarya</taxon>
        <taxon>Basidiomycota</taxon>
        <taxon>Agaricomycotina</taxon>
        <taxon>Agaricomycetes</taxon>
        <taxon>Polyporales</taxon>
        <taxon>Grifolaceae</taxon>
        <taxon>Grifola</taxon>
    </lineage>
</organism>
<sequence>MLFETYVIVNWRPASSSFMITCSQSIRKGLPGQEENVSSSSIVTIRCLLSYSTTTASTNGMLEYRRHLIDDAALFGLDHTDMWSYNSDFCLLAAVSSATVMGISLSKLTASVGVIAGSSSCVVHNAPAYFYAFWIPMLASECMLCGLAILRGIQTCFPASTLFQSGRRLVKALVRDAILYFIVVFGVYLVNAIVFIVTTGNELETTVSFTAACSCVLCNRMSLNIRGMVREDNSIPDLTPSPLKNDSSYSSSEIPVEGTESALMEEVHGSQDWREDIVSRV</sequence>
<feature type="transmembrane region" description="Helical" evidence="1">
    <location>
        <begin position="89"/>
        <end position="116"/>
    </location>
</feature>
<feature type="transmembrane region" description="Helical" evidence="1">
    <location>
        <begin position="177"/>
        <end position="197"/>
    </location>
</feature>
<dbReference type="EMBL" id="LUGG01000002">
    <property type="protein sequence ID" value="OBZ78323.1"/>
    <property type="molecule type" value="Genomic_DNA"/>
</dbReference>
<keyword evidence="1" id="KW-1133">Transmembrane helix</keyword>
<evidence type="ECO:0000313" key="2">
    <source>
        <dbReference type="EMBL" id="OBZ78323.1"/>
    </source>
</evidence>
<keyword evidence="1" id="KW-0472">Membrane</keyword>
<keyword evidence="1" id="KW-0812">Transmembrane</keyword>
<comment type="caution">
    <text evidence="2">The sequence shown here is derived from an EMBL/GenBank/DDBJ whole genome shotgun (WGS) entry which is preliminary data.</text>
</comment>
<keyword evidence="3" id="KW-1185">Reference proteome</keyword>